<accession>A0A8J2VRX6</accession>
<dbReference type="PANTHER" id="PTHR14969:SF13">
    <property type="entry name" value="AT30094P"/>
    <property type="match status" value="1"/>
</dbReference>
<comment type="caution">
    <text evidence="3">The sequence shown here is derived from an EMBL/GenBank/DDBJ whole genome shotgun (WGS) entry which is preliminary data.</text>
</comment>
<evidence type="ECO:0000313" key="4">
    <source>
        <dbReference type="Proteomes" id="UP000628775"/>
    </source>
</evidence>
<dbReference type="GO" id="GO:0050380">
    <property type="term" value="F:undecaprenyl-diphosphatase activity"/>
    <property type="evidence" value="ECO:0007669"/>
    <property type="project" value="InterPro"/>
</dbReference>
<reference evidence="3" key="2">
    <citation type="submission" date="2020-09" db="EMBL/GenBank/DDBJ databases">
        <authorList>
            <person name="Sun Q."/>
            <person name="Zhou Y."/>
        </authorList>
    </citation>
    <scope>NUCLEOTIDE SEQUENCE</scope>
    <source>
        <strain evidence="3">CGMCC 1.15371</strain>
    </source>
</reference>
<feature type="transmembrane region" description="Helical" evidence="1">
    <location>
        <begin position="58"/>
        <end position="80"/>
    </location>
</feature>
<dbReference type="AlphaFoldDB" id="A0A8J2VRX6"/>
<keyword evidence="4" id="KW-1185">Reference proteome</keyword>
<gene>
    <name evidence="3" type="ORF">GCM10011391_14540</name>
</gene>
<dbReference type="SMART" id="SM00014">
    <property type="entry name" value="acidPPc"/>
    <property type="match status" value="1"/>
</dbReference>
<feature type="domain" description="Phosphatidic acid phosphatase type 2/haloperoxidase" evidence="2">
    <location>
        <begin position="57"/>
        <end position="169"/>
    </location>
</feature>
<protein>
    <submittedName>
        <fullName evidence="3">Undecaprenyl-diphosphatase</fullName>
    </submittedName>
</protein>
<dbReference type="GO" id="GO:0005886">
    <property type="term" value="C:plasma membrane"/>
    <property type="evidence" value="ECO:0007669"/>
    <property type="project" value="InterPro"/>
</dbReference>
<feature type="transmembrane region" description="Helical" evidence="1">
    <location>
        <begin position="24"/>
        <end position="46"/>
    </location>
</feature>
<dbReference type="CDD" id="cd03385">
    <property type="entry name" value="PAP2_BcrC_like"/>
    <property type="match status" value="1"/>
</dbReference>
<reference evidence="3" key="1">
    <citation type="journal article" date="2014" name="Int. J. Syst. Evol. Microbiol.">
        <title>Complete genome sequence of Corynebacterium casei LMG S-19264T (=DSM 44701T), isolated from a smear-ripened cheese.</title>
        <authorList>
            <consortium name="US DOE Joint Genome Institute (JGI-PGF)"/>
            <person name="Walter F."/>
            <person name="Albersmeier A."/>
            <person name="Kalinowski J."/>
            <person name="Ruckert C."/>
        </authorList>
    </citation>
    <scope>NUCLEOTIDE SEQUENCE</scope>
    <source>
        <strain evidence="3">CGMCC 1.15371</strain>
    </source>
</reference>
<evidence type="ECO:0000259" key="2">
    <source>
        <dbReference type="SMART" id="SM00014"/>
    </source>
</evidence>
<dbReference type="Gene3D" id="1.20.144.10">
    <property type="entry name" value="Phosphatidic acid phosphatase type 2/haloperoxidase"/>
    <property type="match status" value="1"/>
</dbReference>
<feature type="transmembrane region" description="Helical" evidence="1">
    <location>
        <begin position="130"/>
        <end position="148"/>
    </location>
</feature>
<keyword evidence="1" id="KW-1133">Transmembrane helix</keyword>
<sequence>MHFDLPIYHFFNNMANHSTIVDDIMIFFTKYSPELYAAFLVVSWFLIRKSHLKERQTLVTAVFAIVFALIINMVIAHIWFRHRPFTTLPAGSYHLLVSHDANASFPSDHAAMSWALASTIWFSQKRWLRWTITIIASIVTISRLYVGVHWPSDLLAGIIVGLIATFIASKCTFITEPLTKFGTKILPPLRRNRDLSIGK</sequence>
<dbReference type="PANTHER" id="PTHR14969">
    <property type="entry name" value="SPHINGOSINE-1-PHOSPHATE PHOSPHOHYDROLASE"/>
    <property type="match status" value="1"/>
</dbReference>
<evidence type="ECO:0000313" key="3">
    <source>
        <dbReference type="EMBL" id="GGE36772.1"/>
    </source>
</evidence>
<evidence type="ECO:0000256" key="1">
    <source>
        <dbReference type="SAM" id="Phobius"/>
    </source>
</evidence>
<proteinExistence type="predicted"/>
<dbReference type="InterPro" id="IPR000326">
    <property type="entry name" value="PAP2/HPO"/>
</dbReference>
<dbReference type="SUPFAM" id="SSF48317">
    <property type="entry name" value="Acid phosphatase/Vanadium-dependent haloperoxidase"/>
    <property type="match status" value="1"/>
</dbReference>
<dbReference type="InterPro" id="IPR033879">
    <property type="entry name" value="UPP_Pase"/>
</dbReference>
<dbReference type="EMBL" id="BMIR01000005">
    <property type="protein sequence ID" value="GGE36772.1"/>
    <property type="molecule type" value="Genomic_DNA"/>
</dbReference>
<keyword evidence="1" id="KW-0812">Transmembrane</keyword>
<dbReference type="RefSeq" id="WP_188691413.1">
    <property type="nucleotide sequence ID" value="NZ_BMIR01000005.1"/>
</dbReference>
<organism evidence="3 4">
    <name type="scientific">Pullulanibacillus camelliae</name>
    <dbReference type="NCBI Taxonomy" id="1707096"/>
    <lineage>
        <taxon>Bacteria</taxon>
        <taxon>Bacillati</taxon>
        <taxon>Bacillota</taxon>
        <taxon>Bacilli</taxon>
        <taxon>Bacillales</taxon>
        <taxon>Sporolactobacillaceae</taxon>
        <taxon>Pullulanibacillus</taxon>
    </lineage>
</organism>
<feature type="transmembrane region" description="Helical" evidence="1">
    <location>
        <begin position="154"/>
        <end position="175"/>
    </location>
</feature>
<dbReference type="InterPro" id="IPR036938">
    <property type="entry name" value="PAP2/HPO_sf"/>
</dbReference>
<dbReference type="Pfam" id="PF01569">
    <property type="entry name" value="PAP2"/>
    <property type="match status" value="1"/>
</dbReference>
<name>A0A8J2VRX6_9BACL</name>
<keyword evidence="1" id="KW-0472">Membrane</keyword>
<dbReference type="Proteomes" id="UP000628775">
    <property type="component" value="Unassembled WGS sequence"/>
</dbReference>